<name>A0ABY8HCL4_ENSAD</name>
<gene>
    <name evidence="1" type="ORF">P4B07_14900</name>
</gene>
<organism evidence="1 2">
    <name type="scientific">Ensifer adhaerens</name>
    <name type="common">Sinorhizobium morelense</name>
    <dbReference type="NCBI Taxonomy" id="106592"/>
    <lineage>
        <taxon>Bacteria</taxon>
        <taxon>Pseudomonadati</taxon>
        <taxon>Pseudomonadota</taxon>
        <taxon>Alphaproteobacteria</taxon>
        <taxon>Hyphomicrobiales</taxon>
        <taxon>Rhizobiaceae</taxon>
        <taxon>Sinorhizobium/Ensifer group</taxon>
        <taxon>Ensifer</taxon>
    </lineage>
</organism>
<dbReference type="Proteomes" id="UP001214094">
    <property type="component" value="Chromosome"/>
</dbReference>
<accession>A0ABY8HCL4</accession>
<proteinExistence type="predicted"/>
<dbReference type="EMBL" id="CP121308">
    <property type="protein sequence ID" value="WFP89840.1"/>
    <property type="molecule type" value="Genomic_DNA"/>
</dbReference>
<keyword evidence="2" id="KW-1185">Reference proteome</keyword>
<sequence>MPIVGKFADAKPPVVVFDEGAPNAYANFITEMADDGDVVRVGFAALSQDGDGQMKAMIVVRLNLKREIAWEMCRELRKIEEAIAKGKKR</sequence>
<dbReference type="RefSeq" id="WP_034806315.1">
    <property type="nucleotide sequence ID" value="NZ_CP015880.1"/>
</dbReference>
<protein>
    <submittedName>
        <fullName evidence="1">Uncharacterized protein</fullName>
    </submittedName>
</protein>
<dbReference type="GeneID" id="29518635"/>
<evidence type="ECO:0000313" key="2">
    <source>
        <dbReference type="Proteomes" id="UP001214094"/>
    </source>
</evidence>
<evidence type="ECO:0000313" key="1">
    <source>
        <dbReference type="EMBL" id="WFP89840.1"/>
    </source>
</evidence>
<reference evidence="1 2" key="1">
    <citation type="submission" date="2023-03" db="EMBL/GenBank/DDBJ databases">
        <title>Comparative genome and transcriptome analysis combination mining strategies for increasing vitamin B12 production of Ensifer adhaerens strain.</title>
        <authorList>
            <person name="Yongheng L."/>
        </authorList>
    </citation>
    <scope>NUCLEOTIDE SEQUENCE [LARGE SCALE GENOMIC DNA]</scope>
    <source>
        <strain evidence="1 2">Casida A-T305</strain>
    </source>
</reference>